<evidence type="ECO:0000313" key="9">
    <source>
        <dbReference type="Proteomes" id="UP001632339"/>
    </source>
</evidence>
<proteinExistence type="inferred from homology"/>
<evidence type="ECO:0000313" key="6">
    <source>
        <dbReference type="EMBL" id="MFN0297872.1"/>
    </source>
</evidence>
<dbReference type="AlphaFoldDB" id="A0A1C4GX90"/>
<dbReference type="GO" id="GO:0005829">
    <property type="term" value="C:cytosol"/>
    <property type="evidence" value="ECO:0007669"/>
    <property type="project" value="TreeGrafter"/>
</dbReference>
<reference evidence="7 8" key="1">
    <citation type="submission" date="2016-08" db="EMBL/GenBank/DDBJ databases">
        <authorList>
            <person name="Seilhamer J.J."/>
        </authorList>
    </citation>
    <scope>NUCLEOTIDE SEQUENCE [LARGE SCALE GENOMIC DNA]</scope>
    <source>
        <strain evidence="7 8">ANC 4874</strain>
    </source>
</reference>
<dbReference type="SUPFAM" id="SSF53901">
    <property type="entry name" value="Thiolase-like"/>
    <property type="match status" value="2"/>
</dbReference>
<dbReference type="PANTHER" id="PTHR11712">
    <property type="entry name" value="POLYKETIDE SYNTHASE-RELATED"/>
    <property type="match status" value="1"/>
</dbReference>
<dbReference type="GO" id="GO:0006633">
    <property type="term" value="P:fatty acid biosynthetic process"/>
    <property type="evidence" value="ECO:0007669"/>
    <property type="project" value="UniProtKB-UniPathway"/>
</dbReference>
<dbReference type="EC" id="2.3.1.179" evidence="6"/>
<dbReference type="SMART" id="SM00825">
    <property type="entry name" value="PKS_KS"/>
    <property type="match status" value="1"/>
</dbReference>
<comment type="similarity">
    <text evidence="2 4">Belongs to the thiolase-like superfamily. Beta-ketoacyl-ACP synthases family.</text>
</comment>
<dbReference type="NCBIfam" id="NF006587">
    <property type="entry name" value="PRK09116.1"/>
    <property type="match status" value="1"/>
</dbReference>
<dbReference type="RefSeq" id="WP_092720295.1">
    <property type="nucleotide sequence ID" value="NZ_FMBK01000009.1"/>
</dbReference>
<evidence type="ECO:0000256" key="4">
    <source>
        <dbReference type="RuleBase" id="RU003694"/>
    </source>
</evidence>
<reference evidence="6 9" key="2">
    <citation type="submission" date="2024-12" db="EMBL/GenBank/DDBJ databases">
        <title>C001-4G Acinetobacter sp. assembled genome.</title>
        <authorList>
            <person name="D'Arcy K."/>
            <person name="Kingdon A.D.H."/>
            <person name="Breen A."/>
            <person name="Mckeown C."/>
            <person name="Allman E."/>
            <person name="Sharma P."/>
            <person name="Mcleman A."/>
            <person name="Roberts A.P."/>
        </authorList>
    </citation>
    <scope>NUCLEOTIDE SEQUENCE [LARGE SCALE GENOMIC DNA]</scope>
    <source>
        <strain evidence="6 9">C1-4G</strain>
    </source>
</reference>
<evidence type="ECO:0000313" key="7">
    <source>
        <dbReference type="EMBL" id="SCC72401.1"/>
    </source>
</evidence>
<dbReference type="PROSITE" id="PS00606">
    <property type="entry name" value="KS3_1"/>
    <property type="match status" value="1"/>
</dbReference>
<dbReference type="Pfam" id="PF00109">
    <property type="entry name" value="ketoacyl-synt"/>
    <property type="match status" value="1"/>
</dbReference>
<protein>
    <submittedName>
        <fullName evidence="7">3-oxoacyl-[acyl-carrier-protein] synthase II</fullName>
    </submittedName>
    <submittedName>
        <fullName evidence="6">Beta-ketoacyl-ACP synthase</fullName>
        <ecNumber evidence="6">2.3.1.179</ecNumber>
    </submittedName>
</protein>
<dbReference type="OrthoDB" id="9808669at2"/>
<dbReference type="Pfam" id="PF02801">
    <property type="entry name" value="Ketoacyl-synt_C"/>
    <property type="match status" value="1"/>
</dbReference>
<evidence type="ECO:0000313" key="8">
    <source>
        <dbReference type="Proteomes" id="UP000243661"/>
    </source>
</evidence>
<accession>A0A1C4GX90</accession>
<dbReference type="Proteomes" id="UP000243661">
    <property type="component" value="Unassembled WGS sequence"/>
</dbReference>
<dbReference type="InterPro" id="IPR016039">
    <property type="entry name" value="Thiolase-like"/>
</dbReference>
<name>A0A1C4GX90_9GAMM</name>
<dbReference type="PANTHER" id="PTHR11712:SF325">
    <property type="entry name" value="3-OXOACYL-(ACYL-CARRIER-PROTEIN) SYNTHASE II FABF"/>
    <property type="match status" value="1"/>
</dbReference>
<keyword evidence="3 4" id="KW-0808">Transferase</keyword>
<keyword evidence="9" id="KW-1185">Reference proteome</keyword>
<evidence type="ECO:0000256" key="2">
    <source>
        <dbReference type="ARBA" id="ARBA00008467"/>
    </source>
</evidence>
<evidence type="ECO:0000256" key="3">
    <source>
        <dbReference type="ARBA" id="ARBA00022679"/>
    </source>
</evidence>
<dbReference type="PROSITE" id="PS52004">
    <property type="entry name" value="KS3_2"/>
    <property type="match status" value="1"/>
</dbReference>
<gene>
    <name evidence="6" type="ORF">ACKVE0_10115</name>
    <name evidence="7" type="ORF">GA0116959_10983</name>
</gene>
<dbReference type="Gene3D" id="3.40.47.10">
    <property type="match status" value="2"/>
</dbReference>
<dbReference type="CDD" id="cd00834">
    <property type="entry name" value="KAS_I_II"/>
    <property type="match status" value="1"/>
</dbReference>
<dbReference type="Proteomes" id="UP001632339">
    <property type="component" value="Unassembled WGS sequence"/>
</dbReference>
<comment type="pathway">
    <text evidence="1">Lipid metabolism; fatty acid biosynthesis.</text>
</comment>
<evidence type="ECO:0000256" key="1">
    <source>
        <dbReference type="ARBA" id="ARBA00005194"/>
    </source>
</evidence>
<dbReference type="InterPro" id="IPR014030">
    <property type="entry name" value="Ketoacyl_synth_N"/>
</dbReference>
<dbReference type="GO" id="GO:0004315">
    <property type="term" value="F:3-oxoacyl-[acyl-carrier-protein] synthase activity"/>
    <property type="evidence" value="ECO:0007669"/>
    <property type="project" value="UniProtKB-EC"/>
</dbReference>
<dbReference type="UniPathway" id="UPA00094"/>
<dbReference type="FunFam" id="3.40.47.10:FF:000018">
    <property type="entry name" value="3-oxoacyl-[acyl-carrier-protein] synthase 2"/>
    <property type="match status" value="1"/>
</dbReference>
<dbReference type="InterPro" id="IPR020841">
    <property type="entry name" value="PKS_Beta-ketoAc_synthase_dom"/>
</dbReference>
<dbReference type="InterPro" id="IPR018201">
    <property type="entry name" value="Ketoacyl_synth_AS"/>
</dbReference>
<dbReference type="InterPro" id="IPR014031">
    <property type="entry name" value="Ketoacyl_synth_C"/>
</dbReference>
<feature type="domain" description="Ketosynthase family 3 (KS3)" evidence="5">
    <location>
        <begin position="1"/>
        <end position="405"/>
    </location>
</feature>
<dbReference type="EMBL" id="JBJXCW010000009">
    <property type="protein sequence ID" value="MFN0297872.1"/>
    <property type="molecule type" value="Genomic_DNA"/>
</dbReference>
<evidence type="ECO:0000259" key="5">
    <source>
        <dbReference type="PROSITE" id="PS52004"/>
    </source>
</evidence>
<dbReference type="InterPro" id="IPR000794">
    <property type="entry name" value="Beta-ketoacyl_synthase"/>
</dbReference>
<dbReference type="EMBL" id="FMBK01000009">
    <property type="protein sequence ID" value="SCC72401.1"/>
    <property type="molecule type" value="Genomic_DNA"/>
</dbReference>
<sequence>MKRVVVTGMSGITSLGETAEQIFEQFEQGESGIRYMPDWEIYPDLRSKLAGPVEFFTVPKHFNRKVTRGMGRVALMSAVCAEKALEDAGLLHADILKSGDAGVAFGSSAGSVDAVREFGAMLIEHNMSQLNATTYIRMMSHTSAVNMTVYFGLKGLTLPTSSACTSGSMAIGQAYEAIKYGKQTVMIAGGAEELSAAGSAVFDVLLATSVQNDHPEKTPRPFDAKRDGLVVGEGAGCLILEEYEHAQARGATIYAEIVGYGSNTDGQHVTRPDSEMMGRCMQLALKDAQLAAADIDYVNAHGTSTDQGDIAESQATARILGKKPISSLKSYFGHTLGACGAIEAWLSIEMMRRNQLVPTLNLDQIDSACGDLDYIVSDMRSAETQMIMSNNFAFGGINTSLIFKRIK</sequence>
<keyword evidence="6" id="KW-0012">Acyltransferase</keyword>
<organism evidence="7 8">
    <name type="scientific">Acinetobacter albensis</name>
    <dbReference type="NCBI Taxonomy" id="1673609"/>
    <lineage>
        <taxon>Bacteria</taxon>
        <taxon>Pseudomonadati</taxon>
        <taxon>Pseudomonadota</taxon>
        <taxon>Gammaproteobacteria</taxon>
        <taxon>Moraxellales</taxon>
        <taxon>Moraxellaceae</taxon>
        <taxon>Acinetobacter</taxon>
    </lineage>
</organism>